<evidence type="ECO:0000256" key="2">
    <source>
        <dbReference type="SAM" id="Phobius"/>
    </source>
</evidence>
<dbReference type="Pfam" id="PF25917">
    <property type="entry name" value="BSH_RND"/>
    <property type="match status" value="1"/>
</dbReference>
<comment type="similarity">
    <text evidence="1">Belongs to the membrane fusion protein (MFP) (TC 8.A.1) family.</text>
</comment>
<sequence>MKHEGSMTNQLQKAQSENSRGGIKWFLLIPVVLCIFGAATFFLRAQDSKKLAAGTNALDTEPVTLTQAQQGAPDSEITLPSTLQGFSDSPVYARTSGYVAHWYADIGTHVHQGELLAQIESPEVDQELNQARAALSQTQANLVLAGITAKRYQELIPTNAVAQQEVDQNNQNLDAQKAGVQAAIANVNRLEQLQGFEKVVAPFDGIITQRRTDIGDLINAGNSGMGAELFRISKINVMRVFVPVPESYSDQISDGLKATLELVALPGQQFEGTVTRTSHSITADSHTLLTEIDVPNPSGKLLPGAYAEVHVHLNAPVKHLVVAVGSVLFQAAGPQIAVVNAKNQIALHKVTLGRDFGNTIEVTNGITESDQIVASPPDYLVNGMQVTIHPASNGDKS</sequence>
<dbReference type="NCBIfam" id="TIGR01730">
    <property type="entry name" value="RND_mfp"/>
    <property type="match status" value="1"/>
</dbReference>
<dbReference type="Gene3D" id="1.10.287.470">
    <property type="entry name" value="Helix hairpin bin"/>
    <property type="match status" value="1"/>
</dbReference>
<dbReference type="Gene3D" id="2.40.420.20">
    <property type="match status" value="1"/>
</dbReference>
<evidence type="ECO:0000259" key="5">
    <source>
        <dbReference type="Pfam" id="PF25954"/>
    </source>
</evidence>
<name>A0A4Q7YP76_9BACT</name>
<evidence type="ECO:0000259" key="3">
    <source>
        <dbReference type="Pfam" id="PF25876"/>
    </source>
</evidence>
<feature type="domain" description="Multidrug resistance protein MdtA-like barrel-sandwich hybrid" evidence="4">
    <location>
        <begin position="91"/>
        <end position="223"/>
    </location>
</feature>
<keyword evidence="2" id="KW-0472">Membrane</keyword>
<protein>
    <submittedName>
        <fullName evidence="6">RND family efflux transporter MFP subunit</fullName>
    </submittedName>
</protein>
<dbReference type="Proteomes" id="UP000292958">
    <property type="component" value="Unassembled WGS sequence"/>
</dbReference>
<dbReference type="EMBL" id="SHKW01000001">
    <property type="protein sequence ID" value="RZU39188.1"/>
    <property type="molecule type" value="Genomic_DNA"/>
</dbReference>
<dbReference type="InterPro" id="IPR058792">
    <property type="entry name" value="Beta-barrel_RND_2"/>
</dbReference>
<dbReference type="Pfam" id="PF25954">
    <property type="entry name" value="Beta-barrel_RND_2"/>
    <property type="match status" value="1"/>
</dbReference>
<gene>
    <name evidence="6" type="ORF">BDD14_0538</name>
</gene>
<dbReference type="InterPro" id="IPR006143">
    <property type="entry name" value="RND_pump_MFP"/>
</dbReference>
<feature type="domain" description="CusB-like beta-barrel" evidence="5">
    <location>
        <begin position="242"/>
        <end position="312"/>
    </location>
</feature>
<evidence type="ECO:0000313" key="7">
    <source>
        <dbReference type="Proteomes" id="UP000292958"/>
    </source>
</evidence>
<feature type="transmembrane region" description="Helical" evidence="2">
    <location>
        <begin position="21"/>
        <end position="43"/>
    </location>
</feature>
<dbReference type="Gene3D" id="2.40.50.100">
    <property type="match status" value="1"/>
</dbReference>
<dbReference type="InterPro" id="IPR058624">
    <property type="entry name" value="MdtA-like_HH"/>
</dbReference>
<keyword evidence="7" id="KW-1185">Reference proteome</keyword>
<comment type="caution">
    <text evidence="6">The sequence shown here is derived from an EMBL/GenBank/DDBJ whole genome shotgun (WGS) entry which is preliminary data.</text>
</comment>
<keyword evidence="2" id="KW-0812">Transmembrane</keyword>
<dbReference type="PANTHER" id="PTHR30469:SF37">
    <property type="entry name" value="RAGD PROTEIN"/>
    <property type="match status" value="1"/>
</dbReference>
<organism evidence="6 7">
    <name type="scientific">Edaphobacter modestus</name>
    <dbReference type="NCBI Taxonomy" id="388466"/>
    <lineage>
        <taxon>Bacteria</taxon>
        <taxon>Pseudomonadati</taxon>
        <taxon>Acidobacteriota</taxon>
        <taxon>Terriglobia</taxon>
        <taxon>Terriglobales</taxon>
        <taxon>Acidobacteriaceae</taxon>
        <taxon>Edaphobacter</taxon>
    </lineage>
</organism>
<dbReference type="GO" id="GO:1990281">
    <property type="term" value="C:efflux pump complex"/>
    <property type="evidence" value="ECO:0007669"/>
    <property type="project" value="TreeGrafter"/>
</dbReference>
<accession>A0A4Q7YP76</accession>
<dbReference type="OrthoDB" id="9806939at2"/>
<reference evidence="6 7" key="1">
    <citation type="submission" date="2019-02" db="EMBL/GenBank/DDBJ databases">
        <title>Genomic Encyclopedia of Archaeal and Bacterial Type Strains, Phase II (KMG-II): from individual species to whole genera.</title>
        <authorList>
            <person name="Goeker M."/>
        </authorList>
    </citation>
    <scope>NUCLEOTIDE SEQUENCE [LARGE SCALE GENOMIC DNA]</scope>
    <source>
        <strain evidence="6 7">DSM 18101</strain>
    </source>
</reference>
<dbReference type="SUPFAM" id="SSF111369">
    <property type="entry name" value="HlyD-like secretion proteins"/>
    <property type="match status" value="1"/>
</dbReference>
<feature type="domain" description="Multidrug resistance protein MdtA-like alpha-helical hairpin" evidence="3">
    <location>
        <begin position="127"/>
        <end position="188"/>
    </location>
</feature>
<dbReference type="Gene3D" id="2.40.30.170">
    <property type="match status" value="1"/>
</dbReference>
<keyword evidence="2" id="KW-1133">Transmembrane helix</keyword>
<proteinExistence type="inferred from homology"/>
<dbReference type="AlphaFoldDB" id="A0A4Q7YP76"/>
<dbReference type="PANTHER" id="PTHR30469">
    <property type="entry name" value="MULTIDRUG RESISTANCE PROTEIN MDTA"/>
    <property type="match status" value="1"/>
</dbReference>
<dbReference type="InterPro" id="IPR058625">
    <property type="entry name" value="MdtA-like_BSH"/>
</dbReference>
<evidence type="ECO:0000259" key="4">
    <source>
        <dbReference type="Pfam" id="PF25917"/>
    </source>
</evidence>
<dbReference type="Pfam" id="PF25876">
    <property type="entry name" value="HH_MFP_RND"/>
    <property type="match status" value="1"/>
</dbReference>
<dbReference type="GO" id="GO:0015562">
    <property type="term" value="F:efflux transmembrane transporter activity"/>
    <property type="evidence" value="ECO:0007669"/>
    <property type="project" value="TreeGrafter"/>
</dbReference>
<evidence type="ECO:0000313" key="6">
    <source>
        <dbReference type="EMBL" id="RZU39188.1"/>
    </source>
</evidence>
<evidence type="ECO:0000256" key="1">
    <source>
        <dbReference type="ARBA" id="ARBA00009477"/>
    </source>
</evidence>